<evidence type="ECO:0000313" key="3">
    <source>
        <dbReference type="Proteomes" id="UP000009234"/>
    </source>
</evidence>
<dbReference type="InterPro" id="IPR011659">
    <property type="entry name" value="WD40"/>
</dbReference>
<protein>
    <submittedName>
        <fullName evidence="2">WD40-like beta Propeller containing protein</fullName>
    </submittedName>
</protein>
<dbReference type="KEGG" id="dru:Desru_0411"/>
<accession>F6DQX7</accession>
<dbReference type="SUPFAM" id="SSF82171">
    <property type="entry name" value="DPP6 N-terminal domain-like"/>
    <property type="match status" value="1"/>
</dbReference>
<dbReference type="Proteomes" id="UP000009234">
    <property type="component" value="Chromosome"/>
</dbReference>
<dbReference type="InterPro" id="IPR011042">
    <property type="entry name" value="6-blade_b-propeller_TolB-like"/>
</dbReference>
<dbReference type="HOGENOM" id="CLU_526517_0_0_9"/>
<gene>
    <name evidence="2" type="ordered locus">Desru_0411</name>
</gene>
<evidence type="ECO:0000256" key="1">
    <source>
        <dbReference type="ARBA" id="ARBA00009820"/>
    </source>
</evidence>
<sequence>MMKKSPLTRPIILGVAAACLIAAVIWLNRPLQLPFFNQFNSIAQAQSKDKPKAPSNMEAPDVNPAAFKDQGLLAFIWKDLLYALDGSTGEVKQLTEAGKAYQPAWSHDGEWLAFIRISDASSMTGPLWLVRRDGTQAHQVQGLPESVMPERFSWSPGDNVLAVSAEDGLWLVPTEGEPRRLVPVSSGYPSFSWSPDGKSIAYNITLSLEDPDLDNRKDVLYIVTVADGKTNKYLETNAGIQLVGWQPDGKGLLYWFNPSRGASVAADGLELWSLQLDEKEPRALTSGLTYRQWQSFSPQGQLLTVAGGDRIVWSNKNLALVDPKTGKVQNIPNPKGCVALDPQFSPDGKKIAFVAAKDLGSGVWGFEKTEDIAKWVDSRTLYIANADGSDARALETAGKGVFQPFWSKDGKHLLYMKDNVLWSIEVENGKPEKILGPIDDQDLFGFYGFVSYYSLVKAFK</sequence>
<dbReference type="STRING" id="696281.Desru_0411"/>
<proteinExistence type="inferred from homology"/>
<dbReference type="eggNOG" id="COG0823">
    <property type="taxonomic scope" value="Bacteria"/>
</dbReference>
<reference evidence="3" key="1">
    <citation type="submission" date="2011-05" db="EMBL/GenBank/DDBJ databases">
        <title>Complete sequence of Desulfotomaculum ruminis DSM 2154.</title>
        <authorList>
            <person name="Lucas S."/>
            <person name="Copeland A."/>
            <person name="Lapidus A."/>
            <person name="Cheng J.-F."/>
            <person name="Goodwin L."/>
            <person name="Pitluck S."/>
            <person name="Lu M."/>
            <person name="Detter J.C."/>
            <person name="Han C."/>
            <person name="Tapia R."/>
            <person name="Land M."/>
            <person name="Hauser L."/>
            <person name="Kyrpides N."/>
            <person name="Ivanova N."/>
            <person name="Mikhailova N."/>
            <person name="Pagani I."/>
            <person name="Stams A.J.M."/>
            <person name="Plugge C.M."/>
            <person name="Muyzer G."/>
            <person name="Kuever J."/>
            <person name="Parshina S.N."/>
            <person name="Ivanova A.E."/>
            <person name="Nazina T.N."/>
            <person name="Brambilla E."/>
            <person name="Spring S."/>
            <person name="Klenk H.-P."/>
            <person name="Woyke T."/>
        </authorList>
    </citation>
    <scope>NUCLEOTIDE SEQUENCE [LARGE SCALE GENOMIC DNA]</scope>
    <source>
        <strain evidence="3">ATCC 23193 / DSM 2154 / NCIB 8452 / DL</strain>
    </source>
</reference>
<reference evidence="2 3" key="2">
    <citation type="journal article" date="2012" name="Stand. Genomic Sci.">
        <title>Complete genome sequence of the sulfate-reducing firmicute Desulfotomaculum ruminis type strain (DL(T)).</title>
        <authorList>
            <person name="Spring S."/>
            <person name="Visser M."/>
            <person name="Lu M."/>
            <person name="Copeland A."/>
            <person name="Lapidus A."/>
            <person name="Lucas S."/>
            <person name="Cheng J.F."/>
            <person name="Han C."/>
            <person name="Tapia R."/>
            <person name="Goodwin L.A."/>
            <person name="Pitluck S."/>
            <person name="Ivanova N."/>
            <person name="Land M."/>
            <person name="Hauser L."/>
            <person name="Larimer F."/>
            <person name="Rohde M."/>
            <person name="Goker M."/>
            <person name="Detter J.C."/>
            <person name="Kyrpides N.C."/>
            <person name="Woyke T."/>
            <person name="Schaap P.J."/>
            <person name="Plugge C.M."/>
            <person name="Muyzer G."/>
            <person name="Kuever J."/>
            <person name="Pereira I.A."/>
            <person name="Parshina S.N."/>
            <person name="Bernier-Latmani R."/>
            <person name="Stams A.J."/>
            <person name="Klenk H.P."/>
        </authorList>
    </citation>
    <scope>NUCLEOTIDE SEQUENCE [LARGE SCALE GENOMIC DNA]</scope>
    <source>
        <strain evidence="3">ATCC 23193 / DSM 2154 / NCIB 8452 / DL</strain>
    </source>
</reference>
<dbReference type="Gene3D" id="2.120.10.30">
    <property type="entry name" value="TolB, C-terminal domain"/>
    <property type="match status" value="3"/>
</dbReference>
<dbReference type="PANTHER" id="PTHR36842">
    <property type="entry name" value="PROTEIN TOLB HOMOLOG"/>
    <property type="match status" value="1"/>
</dbReference>
<dbReference type="RefSeq" id="WP_013840476.1">
    <property type="nucleotide sequence ID" value="NC_015589.1"/>
</dbReference>
<dbReference type="PANTHER" id="PTHR36842:SF1">
    <property type="entry name" value="PROTEIN TOLB"/>
    <property type="match status" value="1"/>
</dbReference>
<dbReference type="OrthoDB" id="108903at2"/>
<comment type="similarity">
    <text evidence="1">Belongs to the TolB family.</text>
</comment>
<keyword evidence="3" id="KW-1185">Reference proteome</keyword>
<name>F6DQX7_DESRL</name>
<evidence type="ECO:0000313" key="2">
    <source>
        <dbReference type="EMBL" id="AEG58701.1"/>
    </source>
</evidence>
<dbReference type="Pfam" id="PF07676">
    <property type="entry name" value="PD40"/>
    <property type="match status" value="4"/>
</dbReference>
<dbReference type="AlphaFoldDB" id="F6DQX7"/>
<organism evidence="2 3">
    <name type="scientific">Desulforamulus ruminis (strain ATCC 23193 / DSM 2154 / NCIMB 8452 / DL)</name>
    <name type="common">Desulfotomaculum ruminis</name>
    <dbReference type="NCBI Taxonomy" id="696281"/>
    <lineage>
        <taxon>Bacteria</taxon>
        <taxon>Bacillati</taxon>
        <taxon>Bacillota</taxon>
        <taxon>Clostridia</taxon>
        <taxon>Eubacteriales</taxon>
        <taxon>Peptococcaceae</taxon>
        <taxon>Desulforamulus</taxon>
    </lineage>
</organism>
<dbReference type="EMBL" id="CP002780">
    <property type="protein sequence ID" value="AEG58701.1"/>
    <property type="molecule type" value="Genomic_DNA"/>
</dbReference>